<dbReference type="GO" id="GO:0003723">
    <property type="term" value="F:RNA binding"/>
    <property type="evidence" value="ECO:0007669"/>
    <property type="project" value="InterPro"/>
</dbReference>
<gene>
    <name evidence="5" type="ORF">LIER_17774</name>
</gene>
<feature type="repeat" description="PPR" evidence="3">
    <location>
        <begin position="188"/>
        <end position="222"/>
    </location>
</feature>
<dbReference type="InterPro" id="IPR011990">
    <property type="entry name" value="TPR-like_helical_dom_sf"/>
</dbReference>
<dbReference type="InterPro" id="IPR002885">
    <property type="entry name" value="PPR_rpt"/>
</dbReference>
<comment type="caution">
    <text evidence="5">The sequence shown here is derived from an EMBL/GenBank/DDBJ whole genome shotgun (WGS) entry which is preliminary data.</text>
</comment>
<organism evidence="5 6">
    <name type="scientific">Lithospermum erythrorhizon</name>
    <name type="common">Purple gromwell</name>
    <name type="synonym">Lithospermum officinale var. erythrorhizon</name>
    <dbReference type="NCBI Taxonomy" id="34254"/>
    <lineage>
        <taxon>Eukaryota</taxon>
        <taxon>Viridiplantae</taxon>
        <taxon>Streptophyta</taxon>
        <taxon>Embryophyta</taxon>
        <taxon>Tracheophyta</taxon>
        <taxon>Spermatophyta</taxon>
        <taxon>Magnoliopsida</taxon>
        <taxon>eudicotyledons</taxon>
        <taxon>Gunneridae</taxon>
        <taxon>Pentapetalae</taxon>
        <taxon>asterids</taxon>
        <taxon>lamiids</taxon>
        <taxon>Boraginales</taxon>
        <taxon>Boraginaceae</taxon>
        <taxon>Boraginoideae</taxon>
        <taxon>Lithospermeae</taxon>
        <taxon>Lithospermum</taxon>
    </lineage>
</organism>
<dbReference type="FunFam" id="1.25.40.10:FF:000158">
    <property type="entry name" value="pentatricopeptide repeat-containing protein At2g33680"/>
    <property type="match status" value="1"/>
</dbReference>
<feature type="repeat" description="PPR" evidence="3">
    <location>
        <begin position="391"/>
        <end position="425"/>
    </location>
</feature>
<evidence type="ECO:0000256" key="3">
    <source>
        <dbReference type="PROSITE-ProRule" id="PRU00708"/>
    </source>
</evidence>
<name>A0AAV3QBM9_LITER</name>
<dbReference type="Proteomes" id="UP001454036">
    <property type="component" value="Unassembled WGS sequence"/>
</dbReference>
<dbReference type="FunFam" id="1.25.40.10:FF:000344">
    <property type="entry name" value="Pentatricopeptide repeat-containing protein"/>
    <property type="match status" value="1"/>
</dbReference>
<evidence type="ECO:0000256" key="1">
    <source>
        <dbReference type="ARBA" id="ARBA00006643"/>
    </source>
</evidence>
<feature type="repeat" description="PPR" evidence="3">
    <location>
        <begin position="630"/>
        <end position="664"/>
    </location>
</feature>
<dbReference type="AlphaFoldDB" id="A0AAV3QBM9"/>
<dbReference type="Pfam" id="PF01535">
    <property type="entry name" value="PPR"/>
    <property type="match status" value="7"/>
</dbReference>
<dbReference type="PROSITE" id="PS51375">
    <property type="entry name" value="PPR"/>
    <property type="match status" value="5"/>
</dbReference>
<feature type="domain" description="DYW" evidence="4">
    <location>
        <begin position="724"/>
        <end position="799"/>
    </location>
</feature>
<evidence type="ECO:0000313" key="6">
    <source>
        <dbReference type="Proteomes" id="UP001454036"/>
    </source>
</evidence>
<evidence type="ECO:0000313" key="5">
    <source>
        <dbReference type="EMBL" id="GAA0161464.1"/>
    </source>
</evidence>
<protein>
    <recommendedName>
        <fullName evidence="4">DYW domain-containing protein</fullName>
    </recommendedName>
</protein>
<feature type="repeat" description="PPR" evidence="3">
    <location>
        <begin position="493"/>
        <end position="527"/>
    </location>
</feature>
<dbReference type="Pfam" id="PF20431">
    <property type="entry name" value="E_motif"/>
    <property type="match status" value="1"/>
</dbReference>
<dbReference type="FunFam" id="1.25.40.10:FF:000351">
    <property type="entry name" value="Pentatricopeptide repeat-containing protein"/>
    <property type="match status" value="1"/>
</dbReference>
<dbReference type="NCBIfam" id="TIGR00756">
    <property type="entry name" value="PPR"/>
    <property type="match status" value="6"/>
</dbReference>
<reference evidence="5 6" key="1">
    <citation type="submission" date="2024-01" db="EMBL/GenBank/DDBJ databases">
        <title>The complete chloroplast genome sequence of Lithospermum erythrorhizon: insights into the phylogenetic relationship among Boraginaceae species and the maternal lineages of purple gromwells.</title>
        <authorList>
            <person name="Okada T."/>
            <person name="Watanabe K."/>
        </authorList>
    </citation>
    <scope>NUCLEOTIDE SEQUENCE [LARGE SCALE GENOMIC DNA]</scope>
</reference>
<dbReference type="InterPro" id="IPR032867">
    <property type="entry name" value="DYW_dom"/>
</dbReference>
<dbReference type="PANTHER" id="PTHR47926">
    <property type="entry name" value="PENTATRICOPEPTIDE REPEAT-CONTAINING PROTEIN"/>
    <property type="match status" value="1"/>
</dbReference>
<evidence type="ECO:0000259" key="4">
    <source>
        <dbReference type="Pfam" id="PF14432"/>
    </source>
</evidence>
<keyword evidence="2" id="KW-0677">Repeat</keyword>
<dbReference type="Pfam" id="PF14432">
    <property type="entry name" value="DYW_deaminase"/>
    <property type="match status" value="1"/>
</dbReference>
<sequence length="799" mass="90229">MATTLSTCCYIHYNSHKTTISAQKLKAINQNDKINNKNCIKRLQKRKLRTLAKPNNLSVSISLFRCVESGNLECALTLFEKMIIRTDPFVWNVIIRGLTDEGLFREAVDYYYRMQFEGVRGDSFTFPFVIKACGGLSLLMEGGKVHAKVTKIGLDVDVYVCNALIVMYAKLGLIECSEKIFEEMNVKDLVSWNSMISGYVSAGDGFSALTHFRKMLALGMKYDRFSIISGLGACSFENFLRSGKEIHCQIIRSGLGSDPMILTSLIDMYGKCGQVDYSESVFYRISGRNVIHVNAMIGAYVLNSKYNESLSCLEKMIRNDNIVPDTITLINLLPSCSKLGELKLGKSIHALAIRRGYCPHLVLETTLIDMYGSCQRVKEANLMFIRMKDRNLISWNAMISAYVQNGHGRVAFELFHDLLNEPFVPDEMTITSILPAYAEFALPKEGKQIHGYMTKLGLNSNSFVCNSLIYMYAKCGDLQGAKRTFDLKSSQRDIVSWNTLIMGYAIHGLGSISLRLFSRMLEEGVIPNGSTFVSLLSACSIAGLVEESWTFFNSMKKKYGIDPGIEHYGCIIDLLGRVGSLDQAKHLIDEMPLEPTARIWGSLLAASRHHRNIELAELAVHKISSLQHENTGSYVLLSNMYAEAGRWEDVERINYLMKKQGLERNVGWTRIESKGETCQFTNYDQSHAKIAIIYDALDIILTKIREVSNVDVSRFKPKDRRRQRENHPMFHSVRLAICFGLISSSVGNSILVRKNIRMCEDCHKAVKKISEITNREIVVGDTKIYHHFHNGHCSCGDYW</sequence>
<dbReference type="GO" id="GO:0099402">
    <property type="term" value="P:plant organ development"/>
    <property type="evidence" value="ECO:0007669"/>
    <property type="project" value="UniProtKB-ARBA"/>
</dbReference>
<dbReference type="InterPro" id="IPR046848">
    <property type="entry name" value="E_motif"/>
</dbReference>
<comment type="similarity">
    <text evidence="1">Belongs to the PPR family. PCMP-H subfamily.</text>
</comment>
<dbReference type="Pfam" id="PF13041">
    <property type="entry name" value="PPR_2"/>
    <property type="match status" value="2"/>
</dbReference>
<accession>A0AAV3QBM9</accession>
<dbReference type="Gene3D" id="1.25.40.10">
    <property type="entry name" value="Tetratricopeptide repeat domain"/>
    <property type="match status" value="5"/>
</dbReference>
<dbReference type="EMBL" id="BAABME010004185">
    <property type="protein sequence ID" value="GAA0161464.1"/>
    <property type="molecule type" value="Genomic_DNA"/>
</dbReference>
<feature type="repeat" description="PPR" evidence="3">
    <location>
        <begin position="87"/>
        <end position="121"/>
    </location>
</feature>
<dbReference type="FunFam" id="1.25.40.10:FF:000073">
    <property type="entry name" value="Pentatricopeptide repeat-containing protein chloroplastic"/>
    <property type="match status" value="1"/>
</dbReference>
<dbReference type="PANTHER" id="PTHR47926:SF452">
    <property type="entry name" value="PENTATRICOPEPTIDE REPEAT-CONTAINING PROTEIN"/>
    <property type="match status" value="1"/>
</dbReference>
<keyword evidence="6" id="KW-1185">Reference proteome</keyword>
<dbReference type="GO" id="GO:0008270">
    <property type="term" value="F:zinc ion binding"/>
    <property type="evidence" value="ECO:0007669"/>
    <property type="project" value="InterPro"/>
</dbReference>
<evidence type="ECO:0000256" key="2">
    <source>
        <dbReference type="ARBA" id="ARBA00022737"/>
    </source>
</evidence>
<dbReference type="GO" id="GO:0009451">
    <property type="term" value="P:RNA modification"/>
    <property type="evidence" value="ECO:0007669"/>
    <property type="project" value="InterPro"/>
</dbReference>
<dbReference type="InterPro" id="IPR046960">
    <property type="entry name" value="PPR_At4g14850-like_plant"/>
</dbReference>
<proteinExistence type="inferred from homology"/>